<evidence type="ECO:0000313" key="11">
    <source>
        <dbReference type="EMBL" id="KAK9737206.1"/>
    </source>
</evidence>
<feature type="transmembrane region" description="Helical" evidence="10">
    <location>
        <begin position="167"/>
        <end position="187"/>
    </location>
</feature>
<keyword evidence="7 10" id="KW-0472">Membrane</keyword>
<feature type="transmembrane region" description="Helical" evidence="10">
    <location>
        <begin position="300"/>
        <end position="323"/>
    </location>
</feature>
<dbReference type="PANTHER" id="PTHR21137">
    <property type="entry name" value="ODORANT RECEPTOR"/>
    <property type="match status" value="1"/>
</dbReference>
<keyword evidence="8 10" id="KW-0675">Receptor</keyword>
<evidence type="ECO:0000256" key="10">
    <source>
        <dbReference type="RuleBase" id="RU351113"/>
    </source>
</evidence>
<comment type="caution">
    <text evidence="10">Lacks conserved residue(s) required for the propagation of feature annotation.</text>
</comment>
<evidence type="ECO:0000313" key="12">
    <source>
        <dbReference type="Proteomes" id="UP001458880"/>
    </source>
</evidence>
<gene>
    <name evidence="11" type="ORF">QE152_g10879</name>
</gene>
<dbReference type="PANTHER" id="PTHR21137:SF35">
    <property type="entry name" value="ODORANT RECEPTOR 19A-RELATED"/>
    <property type="match status" value="1"/>
</dbReference>
<comment type="caution">
    <text evidence="11">The sequence shown here is derived from an EMBL/GenBank/DDBJ whole genome shotgun (WGS) entry which is preliminary data.</text>
</comment>
<evidence type="ECO:0000256" key="2">
    <source>
        <dbReference type="ARBA" id="ARBA00022475"/>
    </source>
</evidence>
<evidence type="ECO:0000256" key="7">
    <source>
        <dbReference type="ARBA" id="ARBA00023136"/>
    </source>
</evidence>
<keyword evidence="5 10" id="KW-0552">Olfaction</keyword>
<evidence type="ECO:0000256" key="1">
    <source>
        <dbReference type="ARBA" id="ARBA00004651"/>
    </source>
</evidence>
<dbReference type="InterPro" id="IPR004117">
    <property type="entry name" value="7tm6_olfct_rcpt"/>
</dbReference>
<evidence type="ECO:0000256" key="5">
    <source>
        <dbReference type="ARBA" id="ARBA00022725"/>
    </source>
</evidence>
<keyword evidence="4 10" id="KW-0812">Transmembrane</keyword>
<dbReference type="Proteomes" id="UP001458880">
    <property type="component" value="Unassembled WGS sequence"/>
</dbReference>
<dbReference type="AlphaFoldDB" id="A0AAW1LNZ2"/>
<comment type="subcellular location">
    <subcellularLocation>
        <location evidence="1 10">Cell membrane</location>
        <topology evidence="1 10">Multi-pass membrane protein</topology>
    </subcellularLocation>
</comment>
<feature type="transmembrane region" description="Helical" evidence="10">
    <location>
        <begin position="270"/>
        <end position="294"/>
    </location>
</feature>
<evidence type="ECO:0000256" key="4">
    <source>
        <dbReference type="ARBA" id="ARBA00022692"/>
    </source>
</evidence>
<dbReference type="EMBL" id="JASPKY010000103">
    <property type="protein sequence ID" value="KAK9737206.1"/>
    <property type="molecule type" value="Genomic_DNA"/>
</dbReference>
<dbReference type="GO" id="GO:0007165">
    <property type="term" value="P:signal transduction"/>
    <property type="evidence" value="ECO:0007669"/>
    <property type="project" value="UniProtKB-KW"/>
</dbReference>
<evidence type="ECO:0000256" key="6">
    <source>
        <dbReference type="ARBA" id="ARBA00022989"/>
    </source>
</evidence>
<feature type="transmembrane region" description="Helical" evidence="10">
    <location>
        <begin position="74"/>
        <end position="95"/>
    </location>
</feature>
<dbReference type="GO" id="GO:0005549">
    <property type="term" value="F:odorant binding"/>
    <property type="evidence" value="ECO:0007669"/>
    <property type="project" value="InterPro"/>
</dbReference>
<protein>
    <recommendedName>
        <fullName evidence="10">Odorant receptor</fullName>
    </recommendedName>
</protein>
<organism evidence="11 12">
    <name type="scientific">Popillia japonica</name>
    <name type="common">Japanese beetle</name>
    <dbReference type="NCBI Taxonomy" id="7064"/>
    <lineage>
        <taxon>Eukaryota</taxon>
        <taxon>Metazoa</taxon>
        <taxon>Ecdysozoa</taxon>
        <taxon>Arthropoda</taxon>
        <taxon>Hexapoda</taxon>
        <taxon>Insecta</taxon>
        <taxon>Pterygota</taxon>
        <taxon>Neoptera</taxon>
        <taxon>Endopterygota</taxon>
        <taxon>Coleoptera</taxon>
        <taxon>Polyphaga</taxon>
        <taxon>Scarabaeiformia</taxon>
        <taxon>Scarabaeidae</taxon>
        <taxon>Rutelinae</taxon>
        <taxon>Popillia</taxon>
    </lineage>
</organism>
<reference evidence="11 12" key="1">
    <citation type="journal article" date="2024" name="BMC Genomics">
        <title>De novo assembly and annotation of Popillia japonica's genome with initial clues to its potential as an invasive pest.</title>
        <authorList>
            <person name="Cucini C."/>
            <person name="Boschi S."/>
            <person name="Funari R."/>
            <person name="Cardaioli E."/>
            <person name="Iannotti N."/>
            <person name="Marturano G."/>
            <person name="Paoli F."/>
            <person name="Bruttini M."/>
            <person name="Carapelli A."/>
            <person name="Frati F."/>
            <person name="Nardi F."/>
        </authorList>
    </citation>
    <scope>NUCLEOTIDE SEQUENCE [LARGE SCALE GENOMIC DNA]</scope>
    <source>
        <strain evidence="11">DMR45628</strain>
    </source>
</reference>
<keyword evidence="6 10" id="KW-1133">Transmembrane helix</keyword>
<proteinExistence type="inferred from homology"/>
<evidence type="ECO:0000256" key="9">
    <source>
        <dbReference type="ARBA" id="ARBA00023224"/>
    </source>
</evidence>
<feature type="transmembrane region" description="Helical" evidence="10">
    <location>
        <begin position="193"/>
        <end position="215"/>
    </location>
</feature>
<sequence length="386" mass="44272">MLPVHEESADFAAENLSRNRYRKTRVSAVPRELHRIGVFPDITQYNALNLERKILWIFGFYSGKNYSIRKYRNISSIVSSCFSLTFITGMALKVIEYEDDLETIFQTAHACITSITGAIKLFCLYRALPHFNNLEESLINPIFNLEIFDGTNFIAKAIKEYLSFSKFYWTMVCITFLLYGVFPVMIGEIPIPICILILSCSYPGIELILFGLFYLMSAQLDTLNYNLTHSTRRNAEDNLQGEELKIQDRLKCCIEHHLAIIEFINGIKEIFSFGIFAQIVLNVLIICMSALQFLRNSVTIVTMLSSVMYTLTILTQIGMLCWVGQNITTKSSLIGESCYMSEWYTCSTSTRRMFFIIIEKSKVVISFKVGNFFELSFKTFIMVGTV</sequence>
<name>A0AAW1LNZ2_POPJA</name>
<keyword evidence="2" id="KW-1003">Cell membrane</keyword>
<comment type="similarity">
    <text evidence="10">Belongs to the insect chemoreceptor superfamily. Heteromeric odorant receptor channel (TC 1.A.69) family.</text>
</comment>
<dbReference type="GO" id="GO:0004984">
    <property type="term" value="F:olfactory receptor activity"/>
    <property type="evidence" value="ECO:0007669"/>
    <property type="project" value="InterPro"/>
</dbReference>
<dbReference type="GO" id="GO:0005886">
    <property type="term" value="C:plasma membrane"/>
    <property type="evidence" value="ECO:0007669"/>
    <property type="project" value="UniProtKB-SubCell"/>
</dbReference>
<dbReference type="Pfam" id="PF02949">
    <property type="entry name" value="7tm_6"/>
    <property type="match status" value="1"/>
</dbReference>
<feature type="transmembrane region" description="Helical" evidence="10">
    <location>
        <begin position="107"/>
        <end position="128"/>
    </location>
</feature>
<accession>A0AAW1LNZ2</accession>
<keyword evidence="3 10" id="KW-0716">Sensory transduction</keyword>
<keyword evidence="9 10" id="KW-0807">Transducer</keyword>
<evidence type="ECO:0000256" key="8">
    <source>
        <dbReference type="ARBA" id="ARBA00023170"/>
    </source>
</evidence>
<evidence type="ECO:0000256" key="3">
    <source>
        <dbReference type="ARBA" id="ARBA00022606"/>
    </source>
</evidence>
<keyword evidence="12" id="KW-1185">Reference proteome</keyword>